<dbReference type="GO" id="GO:0000209">
    <property type="term" value="P:protein polyubiquitination"/>
    <property type="evidence" value="ECO:0007669"/>
    <property type="project" value="TreeGrafter"/>
</dbReference>
<dbReference type="RefSeq" id="XP_022307967.1">
    <property type="nucleotide sequence ID" value="XM_022452259.1"/>
</dbReference>
<dbReference type="GO" id="GO:0043161">
    <property type="term" value="P:proteasome-mediated ubiquitin-dependent protein catabolic process"/>
    <property type="evidence" value="ECO:0007669"/>
    <property type="project" value="TreeGrafter"/>
</dbReference>
<dbReference type="InterPro" id="IPR001258">
    <property type="entry name" value="NHL_repeat"/>
</dbReference>
<dbReference type="PROSITE" id="PS51125">
    <property type="entry name" value="NHL"/>
    <property type="match status" value="1"/>
</dbReference>
<dbReference type="KEGG" id="cvn:111113967"/>
<dbReference type="InterPro" id="IPR011042">
    <property type="entry name" value="6-blade_b-propeller_TolB-like"/>
</dbReference>
<dbReference type="Pfam" id="PF01436">
    <property type="entry name" value="NHL"/>
    <property type="match status" value="1"/>
</dbReference>
<evidence type="ECO:0000256" key="1">
    <source>
        <dbReference type="ARBA" id="ARBA00022737"/>
    </source>
</evidence>
<dbReference type="SUPFAM" id="SSF101898">
    <property type="entry name" value="NHL repeat"/>
    <property type="match status" value="1"/>
</dbReference>
<reference evidence="4" key="1">
    <citation type="submission" date="2025-08" db="UniProtKB">
        <authorList>
            <consortium name="RefSeq"/>
        </authorList>
    </citation>
    <scope>IDENTIFICATION</scope>
    <source>
        <tissue evidence="4">Whole sample</tissue>
    </source>
</reference>
<proteinExistence type="predicted"/>
<dbReference type="Gene3D" id="2.120.10.30">
    <property type="entry name" value="TolB, C-terminal domain"/>
    <property type="match status" value="1"/>
</dbReference>
<dbReference type="AlphaFoldDB" id="A0A8B8BX60"/>
<dbReference type="InterPro" id="IPR050952">
    <property type="entry name" value="TRIM-NHL_E3_ligases"/>
</dbReference>
<accession>A0A8B8BX60</accession>
<evidence type="ECO:0000256" key="2">
    <source>
        <dbReference type="PROSITE-ProRule" id="PRU00504"/>
    </source>
</evidence>
<keyword evidence="1" id="KW-0677">Repeat</keyword>
<name>A0A8B8BX60_CRAVI</name>
<dbReference type="GeneID" id="111113967"/>
<dbReference type="GO" id="GO:0061630">
    <property type="term" value="F:ubiquitin protein ligase activity"/>
    <property type="evidence" value="ECO:0007669"/>
    <property type="project" value="TreeGrafter"/>
</dbReference>
<evidence type="ECO:0000313" key="3">
    <source>
        <dbReference type="Proteomes" id="UP000694844"/>
    </source>
</evidence>
<keyword evidence="3" id="KW-1185">Reference proteome</keyword>
<dbReference type="OrthoDB" id="10020332at2759"/>
<dbReference type="PANTHER" id="PTHR24104:SF25">
    <property type="entry name" value="PROTEIN LIN-41"/>
    <property type="match status" value="1"/>
</dbReference>
<protein>
    <submittedName>
        <fullName evidence="4">Tripartite motif-containing protein 2-like</fullName>
    </submittedName>
</protein>
<sequence>MQSEINVMDVQHLAAIAKQEEAINCTMKELSKTILVLKEILDSKDICVVSKYKSRNGEFRKLPPKLKVSLPNFKSKMVNREKFLEQFGSLTQLSIETEQESYILQSPEEAETQETESPSLDGALLEFPRIITEIDTGYKSLFNVSCLSDEEIWTGGDDKIMKLFNLQGELVKVVQTKSENEPKDIAVTSNGDLVYIDSKESSIYIVKKTTVLPLITLRGWRPLNVCSSTSGDLLVTMISEDEEETKVVRYSGSTEKQSIQWDDQGFPLYSANPSKFLSENRNLDICVADRFACAIVVVNVDGEFRFKYEGAPSLSVRKFTPRGIATDGEGLILTSDFTNHCIHVLDQDGHFLRYIDNCELQTPWGICVDSSDNLFVAERKTSKVKKIQYYK</sequence>
<organism evidence="3 4">
    <name type="scientific">Crassostrea virginica</name>
    <name type="common">Eastern oyster</name>
    <dbReference type="NCBI Taxonomy" id="6565"/>
    <lineage>
        <taxon>Eukaryota</taxon>
        <taxon>Metazoa</taxon>
        <taxon>Spiralia</taxon>
        <taxon>Lophotrochozoa</taxon>
        <taxon>Mollusca</taxon>
        <taxon>Bivalvia</taxon>
        <taxon>Autobranchia</taxon>
        <taxon>Pteriomorphia</taxon>
        <taxon>Ostreida</taxon>
        <taxon>Ostreoidea</taxon>
        <taxon>Ostreidae</taxon>
        <taxon>Crassostrea</taxon>
    </lineage>
</organism>
<dbReference type="Proteomes" id="UP000694844">
    <property type="component" value="Chromosome 9"/>
</dbReference>
<dbReference type="PANTHER" id="PTHR24104">
    <property type="entry name" value="E3 UBIQUITIN-PROTEIN LIGASE NHLRC1-RELATED"/>
    <property type="match status" value="1"/>
</dbReference>
<gene>
    <name evidence="4" type="primary">LOC111113967</name>
</gene>
<feature type="repeat" description="NHL" evidence="2">
    <location>
        <begin position="321"/>
        <end position="348"/>
    </location>
</feature>
<dbReference type="GO" id="GO:0008270">
    <property type="term" value="F:zinc ion binding"/>
    <property type="evidence" value="ECO:0007669"/>
    <property type="project" value="UniProtKB-KW"/>
</dbReference>
<evidence type="ECO:0000313" key="4">
    <source>
        <dbReference type="RefSeq" id="XP_022307967.1"/>
    </source>
</evidence>